<dbReference type="InterPro" id="IPR005516">
    <property type="entry name" value="Remorin_C"/>
</dbReference>
<dbReference type="eggNOG" id="ENOG502SPHC">
    <property type="taxonomic scope" value="Eukaryota"/>
</dbReference>
<dbReference type="PANTHER" id="PTHR31775:SF28">
    <property type="entry name" value="REMORIN-LIKE"/>
    <property type="match status" value="1"/>
</dbReference>
<name>A0A061G4C7_THECC</name>
<evidence type="ECO:0000256" key="2">
    <source>
        <dbReference type="SAM" id="Coils"/>
    </source>
</evidence>
<evidence type="ECO:0000256" key="1">
    <source>
        <dbReference type="ARBA" id="ARBA00005711"/>
    </source>
</evidence>
<protein>
    <submittedName>
        <fullName evidence="5">Remorin family protein</fullName>
    </submittedName>
</protein>
<dbReference type="PANTHER" id="PTHR31775">
    <property type="entry name" value="OS02G0117200 PROTEIN"/>
    <property type="match status" value="1"/>
</dbReference>
<feature type="region of interest" description="Disordered" evidence="3">
    <location>
        <begin position="1"/>
        <end position="33"/>
    </location>
</feature>
<proteinExistence type="inferred from homology"/>
<dbReference type="Gramene" id="EOY24680">
    <property type="protein sequence ID" value="EOY24680"/>
    <property type="gene ID" value="TCM_016219"/>
</dbReference>
<organism evidence="5 6">
    <name type="scientific">Theobroma cacao</name>
    <name type="common">Cacao</name>
    <name type="synonym">Cocoa</name>
    <dbReference type="NCBI Taxonomy" id="3641"/>
    <lineage>
        <taxon>Eukaryota</taxon>
        <taxon>Viridiplantae</taxon>
        <taxon>Streptophyta</taxon>
        <taxon>Embryophyta</taxon>
        <taxon>Tracheophyta</taxon>
        <taxon>Spermatophyta</taxon>
        <taxon>Magnoliopsida</taxon>
        <taxon>eudicotyledons</taxon>
        <taxon>Gunneridae</taxon>
        <taxon>Pentapetalae</taxon>
        <taxon>rosids</taxon>
        <taxon>malvids</taxon>
        <taxon>Malvales</taxon>
        <taxon>Malvaceae</taxon>
        <taxon>Byttnerioideae</taxon>
        <taxon>Theobroma</taxon>
    </lineage>
</organism>
<dbReference type="Proteomes" id="UP000026915">
    <property type="component" value="Chromosome 3"/>
</dbReference>
<keyword evidence="2" id="KW-0175">Coiled coil</keyword>
<evidence type="ECO:0000313" key="5">
    <source>
        <dbReference type="EMBL" id="EOY24680.1"/>
    </source>
</evidence>
<sequence>MGEEEANKMEASEPKEQQPVKEEKDAAAKTDVAEEKSLIPVPEIKNCSEKEKGVLKIRFGFHISTFESAFTFMESWVQKIIVIAGLHLPKHANLMPDELGHNVPWVACSGKLLVANNIFHFQDTESIMFIEMLIDLTKAAAVATEKSPNNRDSVLARVETEKRLALLKAWEENEKAKVENKAHKKISAIGSWENTKKAGVEAQLKKIEEQLEKKKAEYAEKMKNRVAEIHREAEEKRAMIEAKRGEDFLKIEETAAKFRATGYTPKKFLGCFSS</sequence>
<reference evidence="5 6" key="1">
    <citation type="journal article" date="2013" name="Genome Biol.">
        <title>The genome sequence of the most widely cultivated cacao type and its use to identify candidate genes regulating pod color.</title>
        <authorList>
            <person name="Motamayor J.C."/>
            <person name="Mockaitis K."/>
            <person name="Schmutz J."/>
            <person name="Haiminen N."/>
            <person name="Iii D.L."/>
            <person name="Cornejo O."/>
            <person name="Findley S.D."/>
            <person name="Zheng P."/>
            <person name="Utro F."/>
            <person name="Royaert S."/>
            <person name="Saski C."/>
            <person name="Jenkins J."/>
            <person name="Podicheti R."/>
            <person name="Zhao M."/>
            <person name="Scheffler B.E."/>
            <person name="Stack J.C."/>
            <person name="Feltus F.A."/>
            <person name="Mustiga G.M."/>
            <person name="Amores F."/>
            <person name="Phillips W."/>
            <person name="Marelli J.P."/>
            <person name="May G.D."/>
            <person name="Shapiro H."/>
            <person name="Ma J."/>
            <person name="Bustamante C.D."/>
            <person name="Schnell R.J."/>
            <person name="Main D."/>
            <person name="Gilbert D."/>
            <person name="Parida L."/>
            <person name="Kuhn D.N."/>
        </authorList>
    </citation>
    <scope>NUCLEOTIDE SEQUENCE [LARGE SCALE GENOMIC DNA]</scope>
    <source>
        <strain evidence="6">cv. Matina 1-6</strain>
    </source>
</reference>
<dbReference type="STRING" id="3641.A0A061G4C7"/>
<dbReference type="EMBL" id="CM001881">
    <property type="protein sequence ID" value="EOY24680.1"/>
    <property type="molecule type" value="Genomic_DNA"/>
</dbReference>
<dbReference type="OMA" id="QDTESIM"/>
<evidence type="ECO:0000259" key="4">
    <source>
        <dbReference type="Pfam" id="PF03763"/>
    </source>
</evidence>
<accession>A0A061G4C7</accession>
<dbReference type="InParanoid" id="A0A061G4C7"/>
<evidence type="ECO:0000256" key="3">
    <source>
        <dbReference type="SAM" id="MobiDB-lite"/>
    </source>
</evidence>
<keyword evidence="6" id="KW-1185">Reference proteome</keyword>
<evidence type="ECO:0000313" key="6">
    <source>
        <dbReference type="Proteomes" id="UP000026915"/>
    </source>
</evidence>
<dbReference type="Pfam" id="PF03763">
    <property type="entry name" value="Remorin_C"/>
    <property type="match status" value="1"/>
</dbReference>
<feature type="coiled-coil region" evidence="2">
    <location>
        <begin position="197"/>
        <end position="239"/>
    </location>
</feature>
<feature type="domain" description="Remorin C-terminal" evidence="4">
    <location>
        <begin position="162"/>
        <end position="267"/>
    </location>
</feature>
<dbReference type="AlphaFoldDB" id="A0A061G4C7"/>
<gene>
    <name evidence="5" type="ORF">TCM_016219</name>
</gene>
<dbReference type="HOGENOM" id="CLU_088771_1_0_1"/>
<comment type="similarity">
    <text evidence="1">Belongs to the remorin family.</text>
</comment>